<feature type="transmembrane region" description="Helical" evidence="16">
    <location>
        <begin position="366"/>
        <end position="390"/>
    </location>
</feature>
<dbReference type="Pfam" id="PF00702">
    <property type="entry name" value="Hydrolase"/>
    <property type="match status" value="1"/>
</dbReference>
<dbReference type="GO" id="GO:0005524">
    <property type="term" value="F:ATP binding"/>
    <property type="evidence" value="ECO:0007669"/>
    <property type="project" value="UniProtKB-KW"/>
</dbReference>
<evidence type="ECO:0000256" key="14">
    <source>
        <dbReference type="ARBA" id="ARBA00023065"/>
    </source>
</evidence>
<organism evidence="18 19">
    <name type="scientific">candidate division MSBL1 archaeon SCGC-AAA259D18</name>
    <dbReference type="NCBI Taxonomy" id="1698262"/>
    <lineage>
        <taxon>Archaea</taxon>
        <taxon>Methanobacteriati</taxon>
        <taxon>Methanobacteriota</taxon>
        <taxon>candidate division MSBL1</taxon>
    </lineage>
</organism>
<accession>A0A133UCR3</accession>
<dbReference type="SFLD" id="SFLDS00003">
    <property type="entry name" value="Haloacid_Dehalogenase"/>
    <property type="match status" value="1"/>
</dbReference>
<dbReference type="NCBIfam" id="TIGR01494">
    <property type="entry name" value="ATPase_P-type"/>
    <property type="match status" value="1"/>
</dbReference>
<keyword evidence="8" id="KW-0187">Copper transport</keyword>
<dbReference type="SUPFAM" id="SSF55008">
    <property type="entry name" value="HMA, heavy metal-associated domain"/>
    <property type="match status" value="2"/>
</dbReference>
<comment type="subcellular location">
    <subcellularLocation>
        <location evidence="1">Endomembrane system</location>
        <topology evidence="1">Multi-pass membrane protein</topology>
    </subcellularLocation>
</comment>
<reference evidence="18 19" key="1">
    <citation type="journal article" date="2016" name="Sci. Rep.">
        <title>Metabolic traits of an uncultured archaeal lineage -MSBL1- from brine pools of the Red Sea.</title>
        <authorList>
            <person name="Mwirichia R."/>
            <person name="Alam I."/>
            <person name="Rashid M."/>
            <person name="Vinu M."/>
            <person name="Ba-Alawi W."/>
            <person name="Anthony Kamau A."/>
            <person name="Kamanda Ngugi D."/>
            <person name="Goker M."/>
            <person name="Klenk H.P."/>
            <person name="Bajic V."/>
            <person name="Stingl U."/>
        </authorList>
    </citation>
    <scope>NUCLEOTIDE SEQUENCE [LARGE SCALE GENOMIC DNA]</scope>
    <source>
        <strain evidence="18">SCGC-AAA259D18</strain>
    </source>
</reference>
<dbReference type="InterPro" id="IPR059000">
    <property type="entry name" value="ATPase_P-type_domA"/>
</dbReference>
<evidence type="ECO:0000256" key="15">
    <source>
        <dbReference type="ARBA" id="ARBA00023136"/>
    </source>
</evidence>
<evidence type="ECO:0000256" key="6">
    <source>
        <dbReference type="ARBA" id="ARBA00022737"/>
    </source>
</evidence>
<keyword evidence="12 16" id="KW-1133">Transmembrane helix</keyword>
<keyword evidence="11" id="KW-1278">Translocase</keyword>
<keyword evidence="14" id="KW-0406">Ion transport</keyword>
<dbReference type="AlphaFoldDB" id="A0A133UCR3"/>
<feature type="transmembrane region" description="Helical" evidence="16">
    <location>
        <begin position="115"/>
        <end position="132"/>
    </location>
</feature>
<evidence type="ECO:0000313" key="19">
    <source>
        <dbReference type="Proteomes" id="UP000070195"/>
    </source>
</evidence>
<dbReference type="InterPro" id="IPR027256">
    <property type="entry name" value="P-typ_ATPase_IB"/>
</dbReference>
<evidence type="ECO:0000256" key="1">
    <source>
        <dbReference type="ARBA" id="ARBA00004127"/>
    </source>
</evidence>
<feature type="transmembrane region" description="Helical" evidence="16">
    <location>
        <begin position="700"/>
        <end position="720"/>
    </location>
</feature>
<evidence type="ECO:0000256" key="8">
    <source>
        <dbReference type="ARBA" id="ARBA00022796"/>
    </source>
</evidence>
<dbReference type="InterPro" id="IPR023214">
    <property type="entry name" value="HAD_sf"/>
</dbReference>
<dbReference type="Gene3D" id="3.30.70.100">
    <property type="match status" value="2"/>
</dbReference>
<feature type="transmembrane region" description="Helical" evidence="16">
    <location>
        <begin position="90"/>
        <end position="109"/>
    </location>
</feature>
<evidence type="ECO:0000256" key="12">
    <source>
        <dbReference type="ARBA" id="ARBA00022989"/>
    </source>
</evidence>
<evidence type="ECO:0000259" key="17">
    <source>
        <dbReference type="PROSITE" id="PS50846"/>
    </source>
</evidence>
<dbReference type="InterPro" id="IPR036412">
    <property type="entry name" value="HAD-like_sf"/>
</dbReference>
<dbReference type="NCBIfam" id="TIGR00003">
    <property type="entry name" value="copper ion binding protein"/>
    <property type="match status" value="2"/>
</dbReference>
<dbReference type="PROSITE" id="PS00154">
    <property type="entry name" value="ATPASE_E1_E2"/>
    <property type="match status" value="1"/>
</dbReference>
<dbReference type="PROSITE" id="PS01047">
    <property type="entry name" value="HMA_1"/>
    <property type="match status" value="1"/>
</dbReference>
<dbReference type="SFLD" id="SFLDF00027">
    <property type="entry name" value="p-type_atpase"/>
    <property type="match status" value="1"/>
</dbReference>
<dbReference type="Proteomes" id="UP000070195">
    <property type="component" value="Unassembled WGS sequence"/>
</dbReference>
<comment type="similarity">
    <text evidence="2">Belongs to the cation transport ATPase (P-type) (TC 3.A.3) family. Type IB subfamily.</text>
</comment>
<dbReference type="Gene3D" id="3.40.50.1000">
    <property type="entry name" value="HAD superfamily/HAD-like"/>
    <property type="match status" value="1"/>
</dbReference>
<name>A0A133UCR3_9EURY</name>
<dbReference type="SUPFAM" id="SSF56784">
    <property type="entry name" value="HAD-like"/>
    <property type="match status" value="1"/>
</dbReference>
<dbReference type="InterPro" id="IPR023299">
    <property type="entry name" value="ATPase_P-typ_cyto_dom_N"/>
</dbReference>
<feature type="transmembrane region" description="Helical" evidence="16">
    <location>
        <begin position="675"/>
        <end position="694"/>
    </location>
</feature>
<gene>
    <name evidence="18" type="ORF">AKJ63_00205</name>
</gene>
<evidence type="ECO:0000256" key="16">
    <source>
        <dbReference type="SAM" id="Phobius"/>
    </source>
</evidence>
<evidence type="ECO:0000256" key="10">
    <source>
        <dbReference type="ARBA" id="ARBA00022842"/>
    </source>
</evidence>
<dbReference type="NCBIfam" id="TIGR01525">
    <property type="entry name" value="ATPase-IB_hvy"/>
    <property type="match status" value="1"/>
</dbReference>
<comment type="caution">
    <text evidence="18">The sequence shown here is derived from an EMBL/GenBank/DDBJ whole genome shotgun (WGS) entry which is preliminary data.</text>
</comment>
<evidence type="ECO:0000256" key="5">
    <source>
        <dbReference type="ARBA" id="ARBA00022723"/>
    </source>
</evidence>
<sequence length="797" mass="86072">MGKYRAKVGGMSCSFCTQTIEKAYSRLDGVEEVSASLSHEEVLVKYGPDKVTPQELKQTLLDLGYTVRDPDKVLSFEEQEKELRGEENHLYIAGAFTAFAAALMVVMWFGLMQPWFPYAMLGAALATMFGPGRYIKKMAYNSLKRKILNQHVLLEFGAFAGLTGGFLGFIISDFPVVDFFAVSIFITTYHILSGYSSLAVRTRASQAVKNLMDLQPEKAYIIRDGEEVEVPLDEISVDDMVRVRPGESIPIDGLVEEGYSSVDESLVTGESIPAEKKAGDEVIGGSINKSGSLKIRVTKIGEESFLSQIARHIKEARALKPSIIQLVDKVIKYYVPWVIFMAALGVGVWTLGLWLFAGTLDVPRGIFAALAVLVMGYPCALGMATPLAMIRGGGEAARKGIFMRSGEAFQVFGDIDVMVLDKTGTITIGEPRMVEVQALSDERELLEIASSAEIPPEHPLARAIVEGAKDRGIAMAEPKNFEATHGKGITAKVEGKGVLVGNLRFLEDQDTEIGGLEIAEGMEEKGETVIGVTADKELLGFIGIADVIKDDAAEAVNKLNELGIETIMITGDNEKTAKAVAAKVGIDEVLAEVLPDKKAEKIRDLQNKGQKVAMVGDGINDAPALMQADVGIATGAGTDTAIESADVVLVRDKLTLLIEGYHIGRSSYSKTKQNLTLAFSFNGVGVPASVTGLVHPVWAMIAMVASVSAVLLNSFGGRLIPKSEETIAPREFKLKVPTIHCENCVSTIESEIGEIDGVKSVEVSLSSKEIKVSYRGDELVKERVREKLLELGHAFNG</sequence>
<evidence type="ECO:0000313" key="18">
    <source>
        <dbReference type="EMBL" id="KXA91973.1"/>
    </source>
</evidence>
<dbReference type="InterPro" id="IPR006121">
    <property type="entry name" value="HMA_dom"/>
</dbReference>
<dbReference type="InterPro" id="IPR018303">
    <property type="entry name" value="ATPase_P-typ_P_site"/>
</dbReference>
<dbReference type="GO" id="GO:0016020">
    <property type="term" value="C:membrane"/>
    <property type="evidence" value="ECO:0007669"/>
    <property type="project" value="InterPro"/>
</dbReference>
<dbReference type="PANTHER" id="PTHR43520:SF8">
    <property type="entry name" value="P-TYPE CU(+) TRANSPORTER"/>
    <property type="match status" value="1"/>
</dbReference>
<keyword evidence="19" id="KW-1185">Reference proteome</keyword>
<protein>
    <submittedName>
        <fullName evidence="18">ATPase P</fullName>
    </submittedName>
</protein>
<keyword evidence="6" id="KW-0677">Repeat</keyword>
<feature type="transmembrane region" description="Helical" evidence="16">
    <location>
        <begin position="177"/>
        <end position="200"/>
    </location>
</feature>
<dbReference type="GO" id="GO:0055070">
    <property type="term" value="P:copper ion homeostasis"/>
    <property type="evidence" value="ECO:0007669"/>
    <property type="project" value="TreeGrafter"/>
</dbReference>
<feature type="domain" description="HMA" evidence="17">
    <location>
        <begin position="2"/>
        <end position="68"/>
    </location>
</feature>
<dbReference type="InterPro" id="IPR017969">
    <property type="entry name" value="Heavy-metal-associated_CS"/>
</dbReference>
<dbReference type="EMBL" id="LHXM01000003">
    <property type="protein sequence ID" value="KXA91973.1"/>
    <property type="molecule type" value="Genomic_DNA"/>
</dbReference>
<dbReference type="InterPro" id="IPR006122">
    <property type="entry name" value="HMA_Cu_ion-bd"/>
</dbReference>
<feature type="transmembrane region" description="Helical" evidence="16">
    <location>
        <begin position="333"/>
        <end position="354"/>
    </location>
</feature>
<keyword evidence="3" id="KW-0813">Transport</keyword>
<dbReference type="PRINTS" id="PR00119">
    <property type="entry name" value="CATATPASE"/>
</dbReference>
<evidence type="ECO:0000256" key="3">
    <source>
        <dbReference type="ARBA" id="ARBA00022448"/>
    </source>
</evidence>
<feature type="domain" description="HMA" evidence="17">
    <location>
        <begin position="730"/>
        <end position="796"/>
    </location>
</feature>
<keyword evidence="4 16" id="KW-0812">Transmembrane</keyword>
<dbReference type="InterPro" id="IPR001757">
    <property type="entry name" value="P_typ_ATPase"/>
</dbReference>
<dbReference type="Gene3D" id="3.40.1110.10">
    <property type="entry name" value="Calcium-transporting ATPase, cytoplasmic domain N"/>
    <property type="match status" value="1"/>
</dbReference>
<dbReference type="SUPFAM" id="SSF81665">
    <property type="entry name" value="Calcium ATPase, transmembrane domain M"/>
    <property type="match status" value="1"/>
</dbReference>
<keyword evidence="10" id="KW-0460">Magnesium</keyword>
<proteinExistence type="inferred from homology"/>
<dbReference type="GO" id="GO:0012505">
    <property type="term" value="C:endomembrane system"/>
    <property type="evidence" value="ECO:0007669"/>
    <property type="project" value="UniProtKB-SubCell"/>
</dbReference>
<dbReference type="GO" id="GO:0005507">
    <property type="term" value="F:copper ion binding"/>
    <property type="evidence" value="ECO:0007669"/>
    <property type="project" value="InterPro"/>
</dbReference>
<dbReference type="PROSITE" id="PS50846">
    <property type="entry name" value="HMA_2"/>
    <property type="match status" value="2"/>
</dbReference>
<keyword evidence="9" id="KW-0067">ATP-binding</keyword>
<dbReference type="Pfam" id="PF00403">
    <property type="entry name" value="HMA"/>
    <property type="match status" value="2"/>
</dbReference>
<evidence type="ECO:0000256" key="2">
    <source>
        <dbReference type="ARBA" id="ARBA00006024"/>
    </source>
</evidence>
<dbReference type="GO" id="GO:0043682">
    <property type="term" value="F:P-type divalent copper transporter activity"/>
    <property type="evidence" value="ECO:0007669"/>
    <property type="project" value="TreeGrafter"/>
</dbReference>
<evidence type="ECO:0000256" key="7">
    <source>
        <dbReference type="ARBA" id="ARBA00022741"/>
    </source>
</evidence>
<dbReference type="InterPro" id="IPR008250">
    <property type="entry name" value="ATPase_P-typ_transduc_dom_A_sf"/>
</dbReference>
<dbReference type="NCBIfam" id="TIGR01512">
    <property type="entry name" value="ATPase-IB2_Cd"/>
    <property type="match status" value="1"/>
</dbReference>
<keyword evidence="15 16" id="KW-0472">Membrane</keyword>
<dbReference type="SUPFAM" id="SSF81653">
    <property type="entry name" value="Calcium ATPase, transduction domain A"/>
    <property type="match status" value="1"/>
</dbReference>
<dbReference type="CDD" id="cd00371">
    <property type="entry name" value="HMA"/>
    <property type="match status" value="2"/>
</dbReference>
<dbReference type="FunFam" id="2.70.150.10:FF:000002">
    <property type="entry name" value="Copper-transporting ATPase 1, putative"/>
    <property type="match status" value="1"/>
</dbReference>
<dbReference type="Gene3D" id="2.70.150.10">
    <property type="entry name" value="Calcium-transporting ATPase, cytoplasmic transduction domain A"/>
    <property type="match status" value="1"/>
</dbReference>
<keyword evidence="5" id="KW-0479">Metal-binding</keyword>
<keyword evidence="13" id="KW-0186">Copper</keyword>
<dbReference type="GO" id="GO:0016887">
    <property type="term" value="F:ATP hydrolysis activity"/>
    <property type="evidence" value="ECO:0007669"/>
    <property type="project" value="InterPro"/>
</dbReference>
<evidence type="ECO:0000256" key="11">
    <source>
        <dbReference type="ARBA" id="ARBA00022967"/>
    </source>
</evidence>
<keyword evidence="7" id="KW-0547">Nucleotide-binding</keyword>
<evidence type="ECO:0000256" key="13">
    <source>
        <dbReference type="ARBA" id="ARBA00023008"/>
    </source>
</evidence>
<dbReference type="InterPro" id="IPR036163">
    <property type="entry name" value="HMA_dom_sf"/>
</dbReference>
<dbReference type="SFLD" id="SFLDG00002">
    <property type="entry name" value="C1.7:_P-type_atpase_like"/>
    <property type="match status" value="1"/>
</dbReference>
<dbReference type="InterPro" id="IPR044492">
    <property type="entry name" value="P_typ_ATPase_HD_dom"/>
</dbReference>
<dbReference type="PATRIC" id="fig|1698262.3.peg.181"/>
<dbReference type="PRINTS" id="PR00941">
    <property type="entry name" value="CDATPASE"/>
</dbReference>
<evidence type="ECO:0000256" key="9">
    <source>
        <dbReference type="ARBA" id="ARBA00022840"/>
    </source>
</evidence>
<feature type="transmembrane region" description="Helical" evidence="16">
    <location>
        <begin position="152"/>
        <end position="171"/>
    </location>
</feature>
<evidence type="ECO:0000256" key="4">
    <source>
        <dbReference type="ARBA" id="ARBA00022692"/>
    </source>
</evidence>
<dbReference type="PANTHER" id="PTHR43520">
    <property type="entry name" value="ATP7, ISOFORM B"/>
    <property type="match status" value="1"/>
</dbReference>
<dbReference type="InterPro" id="IPR023298">
    <property type="entry name" value="ATPase_P-typ_TM_dom_sf"/>
</dbReference>
<dbReference type="Pfam" id="PF00122">
    <property type="entry name" value="E1-E2_ATPase"/>
    <property type="match status" value="1"/>
</dbReference>
<dbReference type="NCBIfam" id="TIGR01511">
    <property type="entry name" value="ATPase-IB1_Cu"/>
    <property type="match status" value="1"/>
</dbReference>